<proteinExistence type="predicted"/>
<dbReference type="EMBL" id="JBHTAX010000001">
    <property type="protein sequence ID" value="MFC7189745.1"/>
    <property type="molecule type" value="Genomic_DNA"/>
</dbReference>
<keyword evidence="5" id="KW-1185">Reference proteome</keyword>
<dbReference type="Pfam" id="PF01408">
    <property type="entry name" value="GFO_IDH_MocA"/>
    <property type="match status" value="1"/>
</dbReference>
<dbReference type="InterPro" id="IPR000683">
    <property type="entry name" value="Gfo/Idh/MocA-like_OxRdtase_N"/>
</dbReference>
<reference evidence="4 5" key="1">
    <citation type="journal article" date="2019" name="Int. J. Syst. Evol. Microbiol.">
        <title>The Global Catalogue of Microorganisms (GCM) 10K type strain sequencing project: providing services to taxonomists for standard genome sequencing and annotation.</title>
        <authorList>
            <consortium name="The Broad Institute Genomics Platform"/>
            <consortium name="The Broad Institute Genome Sequencing Center for Infectious Disease"/>
            <person name="Wu L."/>
            <person name="Ma J."/>
        </authorList>
    </citation>
    <scope>NUCLEOTIDE SEQUENCE [LARGE SCALE GENOMIC DNA]</scope>
    <source>
        <strain evidence="4 5">RDMS1</strain>
    </source>
</reference>
<dbReference type="Pfam" id="PF22725">
    <property type="entry name" value="GFO_IDH_MocA_C3"/>
    <property type="match status" value="1"/>
</dbReference>
<dbReference type="PANTHER" id="PTHR43818">
    <property type="entry name" value="BCDNA.GH03377"/>
    <property type="match status" value="1"/>
</dbReference>
<dbReference type="Proteomes" id="UP001596417">
    <property type="component" value="Unassembled WGS sequence"/>
</dbReference>
<dbReference type="InterPro" id="IPR036291">
    <property type="entry name" value="NAD(P)-bd_dom_sf"/>
</dbReference>
<dbReference type="Gene3D" id="3.30.360.10">
    <property type="entry name" value="Dihydrodipicolinate Reductase, domain 2"/>
    <property type="match status" value="1"/>
</dbReference>
<feature type="domain" description="Gfo/Idh/MocA-like oxidoreductase N-terminal" evidence="2">
    <location>
        <begin position="3"/>
        <end position="121"/>
    </location>
</feature>
<evidence type="ECO:0000259" key="2">
    <source>
        <dbReference type="Pfam" id="PF01408"/>
    </source>
</evidence>
<protein>
    <submittedName>
        <fullName evidence="4">Gfo/Idh/MocA family protein</fullName>
    </submittedName>
</protein>
<feature type="domain" description="GFO/IDH/MocA-like oxidoreductase" evidence="3">
    <location>
        <begin position="133"/>
        <end position="267"/>
    </location>
</feature>
<keyword evidence="1" id="KW-0560">Oxidoreductase</keyword>
<dbReference type="RefSeq" id="WP_248905934.1">
    <property type="nucleotide sequence ID" value="NZ_CP109979.1"/>
</dbReference>
<dbReference type="SUPFAM" id="SSF51735">
    <property type="entry name" value="NAD(P)-binding Rossmann-fold domains"/>
    <property type="match status" value="1"/>
</dbReference>
<comment type="caution">
    <text evidence="4">The sequence shown here is derived from an EMBL/GenBank/DDBJ whole genome shotgun (WGS) entry which is preliminary data.</text>
</comment>
<dbReference type="AlphaFoldDB" id="A0ABD5YQG9"/>
<evidence type="ECO:0000259" key="3">
    <source>
        <dbReference type="Pfam" id="PF22725"/>
    </source>
</evidence>
<dbReference type="GO" id="GO:0016491">
    <property type="term" value="F:oxidoreductase activity"/>
    <property type="evidence" value="ECO:0007669"/>
    <property type="project" value="UniProtKB-KW"/>
</dbReference>
<name>A0ABD5YQG9_9EURY</name>
<dbReference type="GeneID" id="76199301"/>
<organism evidence="4 5">
    <name type="scientific">Halocatena marina</name>
    <dbReference type="NCBI Taxonomy" id="2934937"/>
    <lineage>
        <taxon>Archaea</taxon>
        <taxon>Methanobacteriati</taxon>
        <taxon>Methanobacteriota</taxon>
        <taxon>Stenosarchaea group</taxon>
        <taxon>Halobacteria</taxon>
        <taxon>Halobacteriales</taxon>
        <taxon>Natronomonadaceae</taxon>
        <taxon>Halocatena</taxon>
    </lineage>
</organism>
<gene>
    <name evidence="4" type="ORF">ACFQL7_07650</name>
</gene>
<dbReference type="InterPro" id="IPR050463">
    <property type="entry name" value="Gfo/Idh/MocA_oxidrdct_glycsds"/>
</dbReference>
<evidence type="ECO:0000313" key="5">
    <source>
        <dbReference type="Proteomes" id="UP001596417"/>
    </source>
</evidence>
<dbReference type="SUPFAM" id="SSF55347">
    <property type="entry name" value="Glyceraldehyde-3-phosphate dehydrogenase-like, C-terminal domain"/>
    <property type="match status" value="1"/>
</dbReference>
<dbReference type="PANTHER" id="PTHR43818:SF11">
    <property type="entry name" value="BCDNA.GH03377"/>
    <property type="match status" value="1"/>
</dbReference>
<evidence type="ECO:0000313" key="4">
    <source>
        <dbReference type="EMBL" id="MFC7189745.1"/>
    </source>
</evidence>
<evidence type="ECO:0000256" key="1">
    <source>
        <dbReference type="ARBA" id="ARBA00023002"/>
    </source>
</evidence>
<dbReference type="Gene3D" id="3.40.50.720">
    <property type="entry name" value="NAD(P)-binding Rossmann-like Domain"/>
    <property type="match status" value="1"/>
</dbReference>
<accession>A0ABD5YQG9</accession>
<sequence>MTLRIGMLGYGFMGKAHTNALDRLSLFFPDAPDVERHILVGRHAVDEAAERYDFTHTTDDWTAALDEIDVLLNLGPNHLHAEPSIAALERDIHVLCEKPLASTRDEAERMATAADASSAVSATGFNYRFVPAIQHAKRLIEAGELGDIRHFHGRYVNGYLTDETAGWSWRLSKEHAGAGALGDLGSHTIDLARYLVGDIETVTGHTRTFTNERPWGEGETRKVDVDDAYSAQVDFENGAMGILQASRQAHGETNNNNFEVHGTDGAVKFDLARLNELEVHHGDDRGFQTVLVTNDDDPYGDVWWPPGHVIGWEHTFVHEHYEFLTAIESDGKHSPDFEDGAAVQRIIDAVQRSDESGQRIVL</sequence>
<dbReference type="InterPro" id="IPR055170">
    <property type="entry name" value="GFO_IDH_MocA-like_dom"/>
</dbReference>